<evidence type="ECO:0000313" key="11">
    <source>
        <dbReference type="EMBL" id="KAF7468389.1"/>
    </source>
</evidence>
<dbReference type="FunFam" id="2.60.20.10:FF:000002">
    <property type="entry name" value="Crystallin, beta B2"/>
    <property type="match status" value="2"/>
</dbReference>
<dbReference type="GO" id="GO:0005212">
    <property type="term" value="F:structural constituent of eye lens"/>
    <property type="evidence" value="ECO:0007669"/>
    <property type="project" value="UniProtKB-KW"/>
</dbReference>
<feature type="domain" description="Beta/gamma crystallin 'Greek key'" evidence="10">
    <location>
        <begin position="64"/>
        <end position="108"/>
    </location>
</feature>
<proteinExistence type="inferred from homology"/>
<accession>A0A5E4B4R3</accession>
<dbReference type="GO" id="GO:0002088">
    <property type="term" value="P:lens development in camera-type eye"/>
    <property type="evidence" value="ECO:0007669"/>
    <property type="project" value="TreeGrafter"/>
</dbReference>
<dbReference type="SUPFAM" id="SSF49695">
    <property type="entry name" value="gamma-Crystallin-like"/>
    <property type="match status" value="2"/>
</dbReference>
<reference evidence="11" key="2">
    <citation type="submission" date="2020-08" db="EMBL/GenBank/DDBJ databases">
        <authorList>
            <person name="Shumante A."/>
            <person name="Zimin A.V."/>
            <person name="Puiu D."/>
            <person name="Salzberg S.L."/>
        </authorList>
    </citation>
    <scope>NUCLEOTIDE SEQUENCE</scope>
    <source>
        <strain evidence="11">WC2-LM</strain>
        <tissue evidence="11">Liver</tissue>
    </source>
</reference>
<feature type="domain" description="Beta/gamma crystallin 'Greek key'" evidence="10">
    <location>
        <begin position="148"/>
        <end position="192"/>
    </location>
</feature>
<evidence type="ECO:0000313" key="12">
    <source>
        <dbReference type="EMBL" id="VTJ64727.1"/>
    </source>
</evidence>
<comment type="similarity">
    <text evidence="2">Belongs to the beta/gamma-crystallin family.</text>
</comment>
<organism evidence="12 13">
    <name type="scientific">Marmota monax</name>
    <name type="common">Woodchuck</name>
    <dbReference type="NCBI Taxonomy" id="9995"/>
    <lineage>
        <taxon>Eukaryota</taxon>
        <taxon>Metazoa</taxon>
        <taxon>Chordata</taxon>
        <taxon>Craniata</taxon>
        <taxon>Vertebrata</taxon>
        <taxon>Euteleostomi</taxon>
        <taxon>Mammalia</taxon>
        <taxon>Eutheria</taxon>
        <taxon>Euarchontoglires</taxon>
        <taxon>Glires</taxon>
        <taxon>Rodentia</taxon>
        <taxon>Sciuromorpha</taxon>
        <taxon>Sciuridae</taxon>
        <taxon>Xerinae</taxon>
        <taxon>Marmotini</taxon>
        <taxon>Marmota</taxon>
    </lineage>
</organism>
<evidence type="ECO:0000256" key="3">
    <source>
        <dbReference type="ARBA" id="ARBA00019517"/>
    </source>
</evidence>
<feature type="domain" description="Beta/gamma crystallin 'Greek key'" evidence="10">
    <location>
        <begin position="231"/>
        <end position="273"/>
    </location>
</feature>
<evidence type="ECO:0000256" key="1">
    <source>
        <dbReference type="ARBA" id="ARBA00003689"/>
    </source>
</evidence>
<reference evidence="12 13" key="1">
    <citation type="submission" date="2019-04" db="EMBL/GenBank/DDBJ databases">
        <authorList>
            <person name="Alioto T."/>
            <person name="Alioto T."/>
        </authorList>
    </citation>
    <scope>NUCLEOTIDE SEQUENCE [LARGE SCALE GENOMIC DNA]</scope>
</reference>
<dbReference type="EMBL" id="WJEC01007746">
    <property type="protein sequence ID" value="KAF7468389.1"/>
    <property type="molecule type" value="Genomic_DNA"/>
</dbReference>
<dbReference type="EMBL" id="CABDUW010000276">
    <property type="protein sequence ID" value="VTJ64727.1"/>
    <property type="molecule type" value="Genomic_DNA"/>
</dbReference>
<keyword evidence="4" id="KW-0273">Eye lens protein</keyword>
<evidence type="ECO:0000256" key="5">
    <source>
        <dbReference type="ARBA" id="ARBA00022737"/>
    </source>
</evidence>
<feature type="domain" description="Beta/gamma crystallin 'Greek key'" evidence="10">
    <location>
        <begin position="24"/>
        <end position="63"/>
    </location>
</feature>
<evidence type="ECO:0000256" key="2">
    <source>
        <dbReference type="ARBA" id="ARBA00009646"/>
    </source>
</evidence>
<keyword evidence="13" id="KW-1185">Reference proteome</keyword>
<keyword evidence="5" id="KW-0677">Repeat</keyword>
<name>A0A5E4B4R3_MARMO</name>
<dbReference type="Proteomes" id="UP000662637">
    <property type="component" value="Unassembled WGS sequence"/>
</dbReference>
<dbReference type="FunFam" id="2.60.20.10:FF:000005">
    <property type="entry name" value="Crystallin, beta B1"/>
    <property type="match status" value="1"/>
</dbReference>
<evidence type="ECO:0000256" key="8">
    <source>
        <dbReference type="ARBA" id="ARBA00031014"/>
    </source>
</evidence>
<dbReference type="GO" id="GO:0007601">
    <property type="term" value="P:visual perception"/>
    <property type="evidence" value="ECO:0007669"/>
    <property type="project" value="TreeGrafter"/>
</dbReference>
<dbReference type="Gene3D" id="2.60.20.10">
    <property type="entry name" value="Crystallins"/>
    <property type="match status" value="3"/>
</dbReference>
<evidence type="ECO:0000313" key="13">
    <source>
        <dbReference type="Proteomes" id="UP000335636"/>
    </source>
</evidence>
<dbReference type="InterPro" id="IPR050252">
    <property type="entry name" value="Beta/Gamma-Crystallin"/>
</dbReference>
<comment type="function">
    <text evidence="1">Crystallins are the dominant structural components of the vertebrate eye lens.</text>
</comment>
<evidence type="ECO:0000256" key="4">
    <source>
        <dbReference type="ARBA" id="ARBA00022613"/>
    </source>
</evidence>
<evidence type="ECO:0000256" key="7">
    <source>
        <dbReference type="ARBA" id="ARBA00025922"/>
    </source>
</evidence>
<evidence type="ECO:0000259" key="10">
    <source>
        <dbReference type="PROSITE" id="PS50915"/>
    </source>
</evidence>
<gene>
    <name evidence="11" type="ORF">GHT09_006363</name>
    <name evidence="12" type="ORF">MONAX_5E002342</name>
</gene>
<dbReference type="PRINTS" id="PR01367">
    <property type="entry name" value="BGCRYSTALLIN"/>
</dbReference>
<dbReference type="InterPro" id="IPR011024">
    <property type="entry name" value="G_crystallin-like"/>
</dbReference>
<dbReference type="PANTHER" id="PTHR11818:SF11">
    <property type="entry name" value="BETA-CRYSTALLIN B2"/>
    <property type="match status" value="1"/>
</dbReference>
<evidence type="ECO:0000256" key="6">
    <source>
        <dbReference type="ARBA" id="ARBA00022990"/>
    </source>
</evidence>
<dbReference type="Pfam" id="PF00030">
    <property type="entry name" value="Crystall"/>
    <property type="match status" value="3"/>
</dbReference>
<dbReference type="InterPro" id="IPR001064">
    <property type="entry name" value="Beta/gamma_crystallin"/>
</dbReference>
<dbReference type="PROSITE" id="PS50915">
    <property type="entry name" value="CRYSTALLIN_BETA_GAMMA"/>
    <property type="match status" value="4"/>
</dbReference>
<comment type="subunit">
    <text evidence="7">Homo/heterodimer, or complexes of higher-order. The structure of beta-crystallin oligomers seems to be stabilized through interactions between the N-terminal arms.</text>
</comment>
<protein>
    <recommendedName>
        <fullName evidence="3">Beta-crystallin B2</fullName>
    </recommendedName>
    <alternativeName>
        <fullName evidence="8">Beta-B2 crystallin</fullName>
    </alternativeName>
    <alternativeName>
        <fullName evidence="9">Beta-crystallin Bp</fullName>
    </alternativeName>
</protein>
<dbReference type="PANTHER" id="PTHR11818">
    <property type="entry name" value="BETA/GAMMA CRYSTALLIN"/>
    <property type="match status" value="1"/>
</dbReference>
<dbReference type="Proteomes" id="UP000335636">
    <property type="component" value="Unassembled WGS sequence"/>
</dbReference>
<keyword evidence="6" id="KW-0007">Acetylation</keyword>
<dbReference type="SMART" id="SM00247">
    <property type="entry name" value="XTALbg"/>
    <property type="match status" value="3"/>
</dbReference>
<evidence type="ECO:0000256" key="9">
    <source>
        <dbReference type="ARBA" id="ARBA00033396"/>
    </source>
</evidence>
<dbReference type="AlphaFoldDB" id="A0A5E4B4R3"/>
<sequence>MAEQHGAPEQAAAGKSHGGLGGGYKVTVYELENFQGKRCELSAECPNLTDSLLEKVGSIQVESGPWLAFERRSFQGEQFVLEKGDYPRWDAWSNSRHSDSLLSLRPLEIIIIFEQENFQGHSHELSGPCPNLKETGVEKAGSVLVQAGPWVGYEQANCKGEQFVFEKGEYPRWDSWTSSRRTDSLSSLRPIKVDSQEHKIILYENPNFTGKKMEIIDDDVPSFHAHGYQEKVWVGYQYPGYRGLQYLLEKGDYKDSSDFGAPHPQVQSVRRIRDMQWHQRGAFHPSN</sequence>